<organism evidence="5 6">
    <name type="scientific">Streptomyces gottesmaniae</name>
    <dbReference type="NCBI Taxonomy" id="3075518"/>
    <lineage>
        <taxon>Bacteria</taxon>
        <taxon>Bacillati</taxon>
        <taxon>Actinomycetota</taxon>
        <taxon>Actinomycetes</taxon>
        <taxon>Kitasatosporales</taxon>
        <taxon>Streptomycetaceae</taxon>
        <taxon>Streptomyces</taxon>
    </lineage>
</organism>
<dbReference type="Proteomes" id="UP001180737">
    <property type="component" value="Unassembled WGS sequence"/>
</dbReference>
<feature type="region of interest" description="Disordered" evidence="3">
    <location>
        <begin position="234"/>
        <end position="278"/>
    </location>
</feature>
<keyword evidence="2" id="KW-0964">Secreted</keyword>
<feature type="compositionally biased region" description="Basic and acidic residues" evidence="3">
    <location>
        <begin position="243"/>
        <end position="255"/>
    </location>
</feature>
<gene>
    <name evidence="5" type="ORF">RM704_43230</name>
</gene>
<feature type="signal peptide" evidence="4">
    <location>
        <begin position="1"/>
        <end position="24"/>
    </location>
</feature>
<feature type="chain" id="PRO_5046314926" evidence="4">
    <location>
        <begin position="25"/>
        <end position="301"/>
    </location>
</feature>
<sequence>MRTSRTIAAATVTAVLALGGGLSAAPVAQAAAAGPATLVHDGGELWYKAAAGQDNRLTVSARVEERGEYDVYVVLTFDDRVEMSIDPRAAEWDECVYPSAKDRTVVRCAVEAPLGSDDSPLYNVTVRDGADTVTVPAGSASADATIYGGPGKDVLTDNGHSAVLYGEDGDDRLRGGGGGWGMGPFGGKGDDTISECAYVCRGGAGDDFLTGDGESNGMYGDSGDDVIEGRQGRDSLYGGVGDDTLRGGRGADKLYGEQGNDTLWGDQDNDELWGNSGNDVLYGGAGADKLSGGPGRNKVRQ</sequence>
<dbReference type="PANTHER" id="PTHR38340">
    <property type="entry name" value="S-LAYER PROTEIN"/>
    <property type="match status" value="1"/>
</dbReference>
<dbReference type="InterPro" id="IPR050557">
    <property type="entry name" value="RTX_toxin/Mannuronan_C5-epim"/>
</dbReference>
<protein>
    <submittedName>
        <fullName evidence="5">Calcium-binding protein</fullName>
    </submittedName>
</protein>
<keyword evidence="6" id="KW-1185">Reference proteome</keyword>
<reference evidence="5" key="1">
    <citation type="submission" date="2024-05" db="EMBL/GenBank/DDBJ databases">
        <title>30 novel species of actinomycetes from the DSMZ collection.</title>
        <authorList>
            <person name="Nouioui I."/>
        </authorList>
    </citation>
    <scope>NUCLEOTIDE SEQUENCE</scope>
    <source>
        <strain evidence="5">DSM 3412</strain>
    </source>
</reference>
<keyword evidence="4" id="KW-0732">Signal</keyword>
<dbReference type="SUPFAM" id="SSF51120">
    <property type="entry name" value="beta-Roll"/>
    <property type="match status" value="2"/>
</dbReference>
<evidence type="ECO:0000313" key="6">
    <source>
        <dbReference type="Proteomes" id="UP001180737"/>
    </source>
</evidence>
<dbReference type="Gene3D" id="2.150.10.10">
    <property type="entry name" value="Serralysin-like metalloprotease, C-terminal"/>
    <property type="match status" value="3"/>
</dbReference>
<dbReference type="InterPro" id="IPR011049">
    <property type="entry name" value="Serralysin-like_metalloprot_C"/>
</dbReference>
<dbReference type="EMBL" id="JAVRFJ010000069">
    <property type="protein sequence ID" value="MDT0574191.1"/>
    <property type="molecule type" value="Genomic_DNA"/>
</dbReference>
<name>A0ABU2ZDA0_9ACTN</name>
<evidence type="ECO:0000256" key="2">
    <source>
        <dbReference type="ARBA" id="ARBA00022525"/>
    </source>
</evidence>
<evidence type="ECO:0000256" key="4">
    <source>
        <dbReference type="SAM" id="SignalP"/>
    </source>
</evidence>
<evidence type="ECO:0000256" key="3">
    <source>
        <dbReference type="SAM" id="MobiDB-lite"/>
    </source>
</evidence>
<dbReference type="Pfam" id="PF00353">
    <property type="entry name" value="HemolysinCabind"/>
    <property type="match status" value="3"/>
</dbReference>
<dbReference type="PRINTS" id="PR00313">
    <property type="entry name" value="CABNDNGRPT"/>
</dbReference>
<evidence type="ECO:0000256" key="1">
    <source>
        <dbReference type="ARBA" id="ARBA00004613"/>
    </source>
</evidence>
<dbReference type="PROSITE" id="PS00330">
    <property type="entry name" value="HEMOLYSIN_CALCIUM"/>
    <property type="match status" value="2"/>
</dbReference>
<accession>A0ABU2ZDA0</accession>
<evidence type="ECO:0000313" key="5">
    <source>
        <dbReference type="EMBL" id="MDT0574191.1"/>
    </source>
</evidence>
<comment type="subcellular location">
    <subcellularLocation>
        <location evidence="1">Secreted</location>
    </subcellularLocation>
</comment>
<proteinExistence type="predicted"/>
<dbReference type="RefSeq" id="WP_033532730.1">
    <property type="nucleotide sequence ID" value="NZ_JAVRFJ010000069.1"/>
</dbReference>
<comment type="caution">
    <text evidence="5">The sequence shown here is derived from an EMBL/GenBank/DDBJ whole genome shotgun (WGS) entry which is preliminary data.</text>
</comment>
<dbReference type="PANTHER" id="PTHR38340:SF1">
    <property type="entry name" value="S-LAYER PROTEIN"/>
    <property type="match status" value="1"/>
</dbReference>
<dbReference type="InterPro" id="IPR018511">
    <property type="entry name" value="Hemolysin-typ_Ca-bd_CS"/>
</dbReference>
<dbReference type="InterPro" id="IPR001343">
    <property type="entry name" value="Hemolysn_Ca-bd"/>
</dbReference>